<evidence type="ECO:0000313" key="2">
    <source>
        <dbReference type="EMBL" id="MBA4661840.1"/>
    </source>
</evidence>
<proteinExistence type="predicted"/>
<feature type="chain" id="PRO_5027788129" description="Pentatricopeptide repeat-containing protein" evidence="1">
    <location>
        <begin position="36"/>
        <end position="161"/>
    </location>
</feature>
<reference evidence="2" key="2">
    <citation type="submission" date="2020-07" db="EMBL/GenBank/DDBJ databases">
        <authorList>
            <person name="Vera ALvarez R."/>
            <person name="Arias-Moreno D.M."/>
            <person name="Jimenez-Jacinto V."/>
            <person name="Jimenez-Bremont J.F."/>
            <person name="Swaminathan K."/>
            <person name="Moose S.P."/>
            <person name="Guerrero-Gonzalez M.L."/>
            <person name="Marino-Ramirez L."/>
            <person name="Landsman D."/>
            <person name="Rodriguez-Kessler M."/>
            <person name="Delgado-Sanchez P."/>
        </authorList>
    </citation>
    <scope>NUCLEOTIDE SEQUENCE</scope>
    <source>
        <tissue evidence="2">Cladode</tissue>
    </source>
</reference>
<accession>A0A7C9E8D1</accession>
<evidence type="ECO:0000256" key="1">
    <source>
        <dbReference type="SAM" id="SignalP"/>
    </source>
</evidence>
<name>A0A7C9E8D1_OPUST</name>
<organism evidence="2">
    <name type="scientific">Opuntia streptacantha</name>
    <name type="common">Prickly pear cactus</name>
    <name type="synonym">Opuntia cardona</name>
    <dbReference type="NCBI Taxonomy" id="393608"/>
    <lineage>
        <taxon>Eukaryota</taxon>
        <taxon>Viridiplantae</taxon>
        <taxon>Streptophyta</taxon>
        <taxon>Embryophyta</taxon>
        <taxon>Tracheophyta</taxon>
        <taxon>Spermatophyta</taxon>
        <taxon>Magnoliopsida</taxon>
        <taxon>eudicotyledons</taxon>
        <taxon>Gunneridae</taxon>
        <taxon>Pentapetalae</taxon>
        <taxon>Caryophyllales</taxon>
        <taxon>Cactineae</taxon>
        <taxon>Cactaceae</taxon>
        <taxon>Opuntioideae</taxon>
        <taxon>Opuntia</taxon>
    </lineage>
</organism>
<sequence length="161" mass="17970">MLNRLHQWRPHRLPLLLRPLSAFPCLLFSKSAVSAAAISDDSSPSTAAAAADEICTSSIIDTVHEIVNGLKNYGLHQFLTDNYFRGTLASALDGGTVDQILYKLRAESPELALEFFNFLKYDWGFHHSRASVFVVAHILAQKQRLKQLQELLMSMVQAEGQ</sequence>
<reference evidence="2" key="1">
    <citation type="journal article" date="2013" name="J. Plant Res.">
        <title>Effect of fungi and light on seed germination of three Opuntia species from semiarid lands of central Mexico.</title>
        <authorList>
            <person name="Delgado-Sanchez P."/>
            <person name="Jimenez-Bremont J.F."/>
            <person name="Guerrero-Gonzalez Mde L."/>
            <person name="Flores J."/>
        </authorList>
    </citation>
    <scope>NUCLEOTIDE SEQUENCE</scope>
    <source>
        <tissue evidence="2">Cladode</tissue>
    </source>
</reference>
<protein>
    <recommendedName>
        <fullName evidence="3">Pentatricopeptide repeat-containing protein</fullName>
    </recommendedName>
</protein>
<dbReference type="AlphaFoldDB" id="A0A7C9E8D1"/>
<dbReference type="EMBL" id="GISG01213848">
    <property type="protein sequence ID" value="MBA4661840.1"/>
    <property type="molecule type" value="Transcribed_RNA"/>
</dbReference>
<feature type="signal peptide" evidence="1">
    <location>
        <begin position="1"/>
        <end position="35"/>
    </location>
</feature>
<evidence type="ECO:0008006" key="3">
    <source>
        <dbReference type="Google" id="ProtNLM"/>
    </source>
</evidence>
<keyword evidence="1" id="KW-0732">Signal</keyword>